<organism evidence="7 8">
    <name type="scientific">Burkholderia plantarii</name>
    <dbReference type="NCBI Taxonomy" id="41899"/>
    <lineage>
        <taxon>Bacteria</taxon>
        <taxon>Pseudomonadati</taxon>
        <taxon>Pseudomonadota</taxon>
        <taxon>Betaproteobacteria</taxon>
        <taxon>Burkholderiales</taxon>
        <taxon>Burkholderiaceae</taxon>
        <taxon>Burkholderia</taxon>
    </lineage>
</organism>
<dbReference type="KEGG" id="bgp:BGL_1c14480"/>
<reference evidence="7 8" key="2">
    <citation type="journal article" date="2016" name="Appl. Microbiol. Biotechnol.">
        <title>Mutations improving production and secretion of extracellular lipase by Burkholderia glumae PG1.</title>
        <authorList>
            <person name="Knapp A."/>
            <person name="Voget S."/>
            <person name="Gao R."/>
            <person name="Zaburannyi N."/>
            <person name="Krysciak D."/>
            <person name="Breuer M."/>
            <person name="Hauer B."/>
            <person name="Streit W.R."/>
            <person name="Muller R."/>
            <person name="Daniel R."/>
            <person name="Jaeger K.E."/>
        </authorList>
    </citation>
    <scope>NUCLEOTIDE SEQUENCE [LARGE SCALE GENOMIC DNA]</scope>
    <source>
        <strain evidence="7 8">PG1</strain>
    </source>
</reference>
<comment type="similarity">
    <text evidence="5">Belongs to the FMN-dependent alpha-hydroxy acid dehydrogenase family.</text>
</comment>
<dbReference type="FunFam" id="3.20.20.70:FF:000029">
    <property type="entry name" value="L-lactate dehydrogenase"/>
    <property type="match status" value="1"/>
</dbReference>
<feature type="domain" description="FMN hydroxy acid dehydrogenase" evidence="6">
    <location>
        <begin position="101"/>
        <end position="481"/>
    </location>
</feature>
<keyword evidence="2" id="KW-0285">Flavoprotein</keyword>
<dbReference type="GO" id="GO:0033720">
    <property type="term" value="F:(S)-mandelate dehydrogenase activity"/>
    <property type="evidence" value="ECO:0007669"/>
    <property type="project" value="UniProtKB-EC"/>
</dbReference>
<evidence type="ECO:0000259" key="6">
    <source>
        <dbReference type="PROSITE" id="PS51349"/>
    </source>
</evidence>
<keyword evidence="8" id="KW-1185">Reference proteome</keyword>
<dbReference type="GO" id="GO:0005886">
    <property type="term" value="C:plasma membrane"/>
    <property type="evidence" value="ECO:0007669"/>
    <property type="project" value="TreeGrafter"/>
</dbReference>
<dbReference type="HOGENOM" id="CLU_020639_0_0_4"/>
<reference evidence="8" key="1">
    <citation type="submission" date="2011-03" db="EMBL/GenBank/DDBJ databases">
        <authorList>
            <person name="Voget S."/>
            <person name="Streit W.R."/>
            <person name="Jaeger K.E."/>
            <person name="Daniel R."/>
        </authorList>
    </citation>
    <scope>NUCLEOTIDE SEQUENCE [LARGE SCALE GENOMIC DNA]</scope>
    <source>
        <strain evidence="8">PG1</strain>
    </source>
</reference>
<dbReference type="PROSITE" id="PS00557">
    <property type="entry name" value="FMN_HYDROXY_ACID_DH_1"/>
    <property type="match status" value="1"/>
</dbReference>
<dbReference type="PANTHER" id="PTHR10578:SF107">
    <property type="entry name" value="2-HYDROXYACID OXIDASE 1"/>
    <property type="match status" value="1"/>
</dbReference>
<evidence type="ECO:0000256" key="1">
    <source>
        <dbReference type="ARBA" id="ARBA00001917"/>
    </source>
</evidence>
<dbReference type="GO" id="GO:0009060">
    <property type="term" value="P:aerobic respiration"/>
    <property type="evidence" value="ECO:0007669"/>
    <property type="project" value="TreeGrafter"/>
</dbReference>
<sequence>MKLAASFQRPRFIGQFRAAATAILLAPRPTTRRWLHRLASRAPRDATRRLYTRTNHLQNSPLFRVGVHRRVRVRIHSCAPGGPGPIRCRASPEPDRPTGIHAMPPPINVDDFRTLARRRLPRRVFDYLDGGAEDESGLRRNRAAFERLAFVPRRLADVSTRELATTLLGTRIAAPFVIAPTGLNGLIHPDGDLALARVAQRAGIPFALSTASNVSLERLAGEAGGELWFQLYVMHRELADSLVQRAARAGYRTLVITVDVPLNGKRERDLRNGFALPLRYTPGVLLDGLLHPRWSCALLRGGGVPTLANVGADDNASIEVKTALLRRQMDASFNWNDLRRLRERWPHRLLVKGILDAGDALACLEVGADGVILSNHGARQLDDAVAPLDMLAAARHACGAHGTLLVDSGIRRGSDVVKALALGANAVMLGRATLYGLAAAGEAGVTRVLEILRDEVDRTLAMLGCRNVAELSASHLVPAAPAGDGI</sequence>
<keyword evidence="4 7" id="KW-0560">Oxidoreductase</keyword>
<gene>
    <name evidence="7" type="primary">mdlB</name>
    <name evidence="7" type="ORF">BGL_1c14480</name>
</gene>
<evidence type="ECO:0000313" key="7">
    <source>
        <dbReference type="EMBL" id="AJK45964.1"/>
    </source>
</evidence>
<protein>
    <submittedName>
        <fullName evidence="7">(S)-mandelate dehydrogenase MdlB</fullName>
        <ecNumber evidence="7">1.1.99.31</ecNumber>
    </submittedName>
</protein>
<dbReference type="PROSITE" id="PS51349">
    <property type="entry name" value="FMN_HYDROXY_ACID_DH_2"/>
    <property type="match status" value="1"/>
</dbReference>
<proteinExistence type="inferred from homology"/>
<dbReference type="InterPro" id="IPR000262">
    <property type="entry name" value="FMN-dep_DH"/>
</dbReference>
<dbReference type="GO" id="GO:0010181">
    <property type="term" value="F:FMN binding"/>
    <property type="evidence" value="ECO:0007669"/>
    <property type="project" value="UniProtKB-ARBA"/>
</dbReference>
<dbReference type="EMBL" id="CP002580">
    <property type="protein sequence ID" value="AJK45964.1"/>
    <property type="molecule type" value="Genomic_DNA"/>
</dbReference>
<dbReference type="InterPro" id="IPR008259">
    <property type="entry name" value="FMN_hydac_DH_AS"/>
</dbReference>
<dbReference type="PANTHER" id="PTHR10578">
    <property type="entry name" value="S -2-HYDROXY-ACID OXIDASE-RELATED"/>
    <property type="match status" value="1"/>
</dbReference>
<evidence type="ECO:0000313" key="8">
    <source>
        <dbReference type="Proteomes" id="UP000031838"/>
    </source>
</evidence>
<dbReference type="InterPro" id="IPR037396">
    <property type="entry name" value="FMN_HAD"/>
</dbReference>
<dbReference type="SUPFAM" id="SSF51395">
    <property type="entry name" value="FMN-linked oxidoreductases"/>
    <property type="match status" value="1"/>
</dbReference>
<evidence type="ECO:0000256" key="4">
    <source>
        <dbReference type="ARBA" id="ARBA00023002"/>
    </source>
</evidence>
<name>A0A0B6RUX6_BURPL</name>
<keyword evidence="3" id="KW-0288">FMN</keyword>
<evidence type="ECO:0000256" key="2">
    <source>
        <dbReference type="ARBA" id="ARBA00022630"/>
    </source>
</evidence>
<dbReference type="InterPro" id="IPR013785">
    <property type="entry name" value="Aldolase_TIM"/>
</dbReference>
<dbReference type="EC" id="1.1.99.31" evidence="7"/>
<dbReference type="Pfam" id="PF01070">
    <property type="entry name" value="FMN_dh"/>
    <property type="match status" value="1"/>
</dbReference>
<dbReference type="AlphaFoldDB" id="A0A0B6RUX6"/>
<comment type="cofactor">
    <cofactor evidence="1">
        <name>FMN</name>
        <dbReference type="ChEBI" id="CHEBI:58210"/>
    </cofactor>
</comment>
<evidence type="ECO:0000256" key="3">
    <source>
        <dbReference type="ARBA" id="ARBA00022643"/>
    </source>
</evidence>
<dbReference type="Proteomes" id="UP000031838">
    <property type="component" value="Chromosome 1"/>
</dbReference>
<accession>A0A0B6RUX6</accession>
<dbReference type="GO" id="GO:0004459">
    <property type="term" value="F:L-lactate dehydrogenase (NAD+) activity"/>
    <property type="evidence" value="ECO:0007669"/>
    <property type="project" value="TreeGrafter"/>
</dbReference>
<dbReference type="Gene3D" id="3.20.20.70">
    <property type="entry name" value="Aldolase class I"/>
    <property type="match status" value="1"/>
</dbReference>
<evidence type="ECO:0000256" key="5">
    <source>
        <dbReference type="ARBA" id="ARBA00024042"/>
    </source>
</evidence>